<feature type="compositionally biased region" description="Polar residues" evidence="1">
    <location>
        <begin position="50"/>
        <end position="73"/>
    </location>
</feature>
<reference evidence="3 4" key="1">
    <citation type="submission" date="2013-05" db="EMBL/GenBank/DDBJ databases">
        <title>Drechslerella stenobrocha genome reveals carnivorous origination and mechanical trapping mechanism of predatory fungi.</title>
        <authorList>
            <person name="Liu X."/>
            <person name="Zhang W."/>
            <person name="Liu K."/>
        </authorList>
    </citation>
    <scope>NUCLEOTIDE SEQUENCE [LARGE SCALE GENOMIC DNA]</scope>
    <source>
        <strain evidence="3 4">248</strain>
    </source>
</reference>
<organism evidence="3 4">
    <name type="scientific">Drechslerella stenobrocha 248</name>
    <dbReference type="NCBI Taxonomy" id="1043628"/>
    <lineage>
        <taxon>Eukaryota</taxon>
        <taxon>Fungi</taxon>
        <taxon>Dikarya</taxon>
        <taxon>Ascomycota</taxon>
        <taxon>Pezizomycotina</taxon>
        <taxon>Orbiliomycetes</taxon>
        <taxon>Orbiliales</taxon>
        <taxon>Orbiliaceae</taxon>
        <taxon>Drechslerella</taxon>
    </lineage>
</organism>
<dbReference type="HOGENOM" id="CLU_031806_0_0_1"/>
<keyword evidence="2" id="KW-0812">Transmembrane</keyword>
<feature type="compositionally biased region" description="Basic and acidic residues" evidence="1">
    <location>
        <begin position="411"/>
        <end position="421"/>
    </location>
</feature>
<keyword evidence="4" id="KW-1185">Reference proteome</keyword>
<sequence length="421" mass="46075">MLEYFSYRKFKKHQDAKNSGAKEVLDAKDEQYFEDLVDSPTAQEVLLPASGSSANSVVTSASPADTPPASETSDLPKKQTWKETVSDYAVGTYEKARQVKVVEHLPAFLQKKETNVVDKGKQKEGEAPPSVQDKEKEKEKEKEKDKKGKGKPKKEEQQAYYANLTAEEKELHNALDALSLAAQDGKAFSLSPDTRALLKSFTQILKDMINGVPTAYDDLINLFETKSKQLETMFNEMPGFLKRLAEKIPGALGLSEKTLAGGEGAGSGAGLAAQAATFGIPTLKQIATKPGIVADTLKTVVNAIKLRFPGIALGTNVVLSMALFVLLFVFWYCWKRGREVRLESERLEREAAEALLTESVLDDVPPPPRTDPSTSVTTTTNTTIDQVIPPESSGFGTAQPAPIYPPPQAEPRQEKQIKDLF</sequence>
<evidence type="ECO:0000313" key="4">
    <source>
        <dbReference type="Proteomes" id="UP000024837"/>
    </source>
</evidence>
<evidence type="ECO:0000256" key="1">
    <source>
        <dbReference type="SAM" id="MobiDB-lite"/>
    </source>
</evidence>
<keyword evidence="2" id="KW-0472">Membrane</keyword>
<feature type="compositionally biased region" description="Low complexity" evidence="1">
    <location>
        <begin position="371"/>
        <end position="383"/>
    </location>
</feature>
<protein>
    <submittedName>
        <fullName evidence="3">Uncharacterized protein</fullName>
    </submittedName>
</protein>
<dbReference type="AlphaFoldDB" id="W7I739"/>
<accession>W7I739</accession>
<feature type="region of interest" description="Disordered" evidence="1">
    <location>
        <begin position="45"/>
        <end position="81"/>
    </location>
</feature>
<dbReference type="OrthoDB" id="5398191at2759"/>
<evidence type="ECO:0000256" key="2">
    <source>
        <dbReference type="SAM" id="Phobius"/>
    </source>
</evidence>
<evidence type="ECO:0000313" key="3">
    <source>
        <dbReference type="EMBL" id="EWC44780.1"/>
    </source>
</evidence>
<feature type="transmembrane region" description="Helical" evidence="2">
    <location>
        <begin position="311"/>
        <end position="334"/>
    </location>
</feature>
<dbReference type="EMBL" id="KI966434">
    <property type="protein sequence ID" value="EWC44780.1"/>
    <property type="molecule type" value="Genomic_DNA"/>
</dbReference>
<feature type="region of interest" description="Disordered" evidence="1">
    <location>
        <begin position="358"/>
        <end position="421"/>
    </location>
</feature>
<feature type="region of interest" description="Disordered" evidence="1">
    <location>
        <begin position="116"/>
        <end position="156"/>
    </location>
</feature>
<keyword evidence="2" id="KW-1133">Transmembrane helix</keyword>
<gene>
    <name evidence="3" type="ORF">DRE_06418</name>
</gene>
<proteinExistence type="predicted"/>
<dbReference type="Proteomes" id="UP000024837">
    <property type="component" value="Unassembled WGS sequence"/>
</dbReference>
<feature type="compositionally biased region" description="Basic and acidic residues" evidence="1">
    <location>
        <begin position="116"/>
        <end position="146"/>
    </location>
</feature>
<name>W7I739_9PEZI</name>